<organism evidence="1">
    <name type="scientific">Ignisphaera aggregans</name>
    <dbReference type="NCBI Taxonomy" id="334771"/>
    <lineage>
        <taxon>Archaea</taxon>
        <taxon>Thermoproteota</taxon>
        <taxon>Thermoprotei</taxon>
        <taxon>Desulfurococcales</taxon>
        <taxon>Desulfurococcaceae</taxon>
        <taxon>Ignisphaera</taxon>
    </lineage>
</organism>
<dbReference type="EMBL" id="DSEU01000039">
    <property type="protein sequence ID" value="HEM66988.1"/>
    <property type="molecule type" value="Genomic_DNA"/>
</dbReference>
<reference evidence="1" key="1">
    <citation type="journal article" date="2020" name="mSystems">
        <title>Genome- and Community-Level Interaction Insights into Carbon Utilization and Element Cycling Functions of Hydrothermarchaeota in Hydrothermal Sediment.</title>
        <authorList>
            <person name="Zhou Z."/>
            <person name="Liu Y."/>
            <person name="Xu W."/>
            <person name="Pan J."/>
            <person name="Luo Z.H."/>
            <person name="Li M."/>
        </authorList>
    </citation>
    <scope>NUCLEOTIDE SEQUENCE [LARGE SCALE GENOMIC DNA]</scope>
    <source>
        <strain evidence="1">SpSt-125</strain>
    </source>
</reference>
<sequence>MFEEEFIGVEWVKKVEELLKGFGARFEAEESVRIHVGDVIVEVSESGGGFAIALSIEIPKSLSLEDVDRCANAYRDMLKLLVKSGTEPSYELDTSIGYTFLRATIELKDVSEVLDLLRKMLS</sequence>
<dbReference type="AlphaFoldDB" id="A0A7J2U2C5"/>
<evidence type="ECO:0000313" key="1">
    <source>
        <dbReference type="EMBL" id="HEM66988.1"/>
    </source>
</evidence>
<protein>
    <recommendedName>
        <fullName evidence="2">DUF2299 domain-containing protein</fullName>
    </recommendedName>
</protein>
<comment type="caution">
    <text evidence="1">The sequence shown here is derived from an EMBL/GenBank/DDBJ whole genome shotgun (WGS) entry which is preliminary data.</text>
</comment>
<accession>A0A7J2U2C5</accession>
<gene>
    <name evidence="1" type="ORF">ENO26_05415</name>
</gene>
<evidence type="ECO:0008006" key="2">
    <source>
        <dbReference type="Google" id="ProtNLM"/>
    </source>
</evidence>
<proteinExistence type="predicted"/>
<name>A0A7J2U2C5_9CREN</name>